<dbReference type="PANTHER" id="PTHR38657">
    <property type="entry name" value="SLR1343 PROTEIN"/>
    <property type="match status" value="1"/>
</dbReference>
<dbReference type="EMBL" id="CP022579">
    <property type="protein sequence ID" value="QEL64125.1"/>
    <property type="molecule type" value="Genomic_DNA"/>
</dbReference>
<evidence type="ECO:0000313" key="2">
    <source>
        <dbReference type="Proteomes" id="UP000323671"/>
    </source>
</evidence>
<accession>A0A5C1E637</accession>
<dbReference type="KEGG" id="otr:OTERR_06490"/>
<dbReference type="PANTHER" id="PTHR38657:SF1">
    <property type="entry name" value="SLR1343 PROTEIN"/>
    <property type="match status" value="1"/>
</dbReference>
<gene>
    <name evidence="1" type="ORF">OTERR_06490</name>
</gene>
<dbReference type="SUPFAM" id="SSF48173">
    <property type="entry name" value="Cryptochrome/photolyase FAD-binding domain"/>
    <property type="match status" value="1"/>
</dbReference>
<dbReference type="AlphaFoldDB" id="A0A5C1E637"/>
<reference evidence="1 2" key="1">
    <citation type="submission" date="2017-07" db="EMBL/GenBank/DDBJ databases">
        <title>Complete genome sequence of Oryzomicrobium terrae TPP412.</title>
        <authorList>
            <person name="Chiu L.-W."/>
            <person name="Lo K.-J."/>
            <person name="Tsai Y.-M."/>
            <person name="Lin S.-S."/>
            <person name="Kuo C.-H."/>
            <person name="Liu C.-T."/>
        </authorList>
    </citation>
    <scope>NUCLEOTIDE SEQUENCE [LARGE SCALE GENOMIC DNA]</scope>
    <source>
        <strain evidence="1 2">TPP412</strain>
    </source>
</reference>
<dbReference type="InterPro" id="IPR036134">
    <property type="entry name" value="Crypto/Photolyase_FAD-like_sf"/>
</dbReference>
<dbReference type="InterPro" id="IPR007357">
    <property type="entry name" value="PhrB-like"/>
</dbReference>
<dbReference type="Gene3D" id="1.10.579.10">
    <property type="entry name" value="DNA Cyclobutane Dipyrimidine Photolyase, subunit A, domain 3"/>
    <property type="match status" value="1"/>
</dbReference>
<dbReference type="InterPro" id="IPR052551">
    <property type="entry name" value="UV-DNA_repair_photolyase"/>
</dbReference>
<dbReference type="Gene3D" id="1.25.40.80">
    <property type="match status" value="1"/>
</dbReference>
<proteinExistence type="predicted"/>
<dbReference type="Gene3D" id="1.10.10.1710">
    <property type="entry name" value="Deoxyribodipyrimidine photolyase-related"/>
    <property type="match status" value="1"/>
</dbReference>
<name>A0A5C1E637_9RHOO</name>
<dbReference type="RefSeq" id="WP_149424852.1">
    <property type="nucleotide sequence ID" value="NZ_CP022579.1"/>
</dbReference>
<dbReference type="Proteomes" id="UP000323671">
    <property type="component" value="Chromosome"/>
</dbReference>
<dbReference type="InterPro" id="IPR014729">
    <property type="entry name" value="Rossmann-like_a/b/a_fold"/>
</dbReference>
<sequence>MADPRLTGGTLRLILGDQLHPHTPHRPHPLLADLDPARDRVWMAEADGEARHVWSHKARIALFLAAMRHFAATLREAGVPLDYHRLGRYPTLEAALADTLARQGGGIARVTVLEPGDRRVLSGLAAACRQAGVALEVRPDPHFFCTGDDFAAWAGDKPQLRMEFFYRWMRRRHGVLMTTAGAPAGDRWNFDGDNRDAFPPDGPGPLPPVPRFAPDGTTRDVLDEVAATFADHPGGLEGFAWPVTPAQARVLLERFIADRLPYFGRYQDAMWQGEPVLWHSLLAAALNLKLLDPREVVDAAETTWREGRVPLAAAEGFIRQILGWREFVRGMYMRESRRRGDAGFAHSNHLGAERPLPAWFWTGQAQANCLAQTIRQTLALGYAHHIQRLMVTGNFALLAGLSPRAVADWYLAAYVDAVAWVEEPNTLGMALFALGPVMTSKPYCASGAYLKRMSNYCAGCRYRPDQAHGPRACPFTALYWHFLDRNEDRLGGNPRLALAYRNLARRSPEERAALRAAGEAMLARLDDL</sequence>
<protein>
    <submittedName>
        <fullName evidence="1">Deoxyribodipyrimidine photolyase-related protein</fullName>
    </submittedName>
</protein>
<dbReference type="GO" id="GO:0016829">
    <property type="term" value="F:lyase activity"/>
    <property type="evidence" value="ECO:0007669"/>
    <property type="project" value="UniProtKB-KW"/>
</dbReference>
<keyword evidence="1" id="KW-0456">Lyase</keyword>
<dbReference type="Pfam" id="PF04244">
    <property type="entry name" value="DPRP"/>
    <property type="match status" value="1"/>
</dbReference>
<organism evidence="1 2">
    <name type="scientific">Oryzomicrobium terrae</name>
    <dbReference type="NCBI Taxonomy" id="1735038"/>
    <lineage>
        <taxon>Bacteria</taxon>
        <taxon>Pseudomonadati</taxon>
        <taxon>Pseudomonadota</taxon>
        <taxon>Betaproteobacteria</taxon>
        <taxon>Rhodocyclales</taxon>
        <taxon>Rhodocyclaceae</taxon>
        <taxon>Oryzomicrobium</taxon>
    </lineage>
</organism>
<evidence type="ECO:0000313" key="1">
    <source>
        <dbReference type="EMBL" id="QEL64125.1"/>
    </source>
</evidence>
<keyword evidence="2" id="KW-1185">Reference proteome</keyword>
<dbReference type="Gene3D" id="3.40.50.620">
    <property type="entry name" value="HUPs"/>
    <property type="match status" value="1"/>
</dbReference>